<dbReference type="AlphaFoldDB" id="A0A5C5Y6R6"/>
<organism evidence="2 3">
    <name type="scientific">Crateriforma conspicua</name>
    <dbReference type="NCBI Taxonomy" id="2527996"/>
    <lineage>
        <taxon>Bacteria</taxon>
        <taxon>Pseudomonadati</taxon>
        <taxon>Planctomycetota</taxon>
        <taxon>Planctomycetia</taxon>
        <taxon>Planctomycetales</taxon>
        <taxon>Planctomycetaceae</taxon>
        <taxon>Crateriforma</taxon>
    </lineage>
</organism>
<reference evidence="2 3" key="1">
    <citation type="submission" date="2019-02" db="EMBL/GenBank/DDBJ databases">
        <title>Deep-cultivation of Planctomycetes and their phenomic and genomic characterization uncovers novel biology.</title>
        <authorList>
            <person name="Wiegand S."/>
            <person name="Jogler M."/>
            <person name="Boedeker C."/>
            <person name="Pinto D."/>
            <person name="Vollmers J."/>
            <person name="Rivas-Marin E."/>
            <person name="Kohn T."/>
            <person name="Peeters S.H."/>
            <person name="Heuer A."/>
            <person name="Rast P."/>
            <person name="Oberbeckmann S."/>
            <person name="Bunk B."/>
            <person name="Jeske O."/>
            <person name="Meyerdierks A."/>
            <person name="Storesund J.E."/>
            <person name="Kallscheuer N."/>
            <person name="Luecker S."/>
            <person name="Lage O.M."/>
            <person name="Pohl T."/>
            <person name="Merkel B.J."/>
            <person name="Hornburger P."/>
            <person name="Mueller R.-W."/>
            <person name="Bruemmer F."/>
            <person name="Labrenz M."/>
            <person name="Spormann A.M."/>
            <person name="Op Den Camp H."/>
            <person name="Overmann J."/>
            <person name="Amann R."/>
            <person name="Jetten M.S.M."/>
            <person name="Mascher T."/>
            <person name="Medema M.H."/>
            <person name="Devos D.P."/>
            <person name="Kaster A.-K."/>
            <person name="Ovreas L."/>
            <person name="Rohde M."/>
            <person name="Galperin M.Y."/>
            <person name="Jogler C."/>
        </authorList>
    </citation>
    <scope>NUCLEOTIDE SEQUENCE [LARGE SCALE GENOMIC DNA]</scope>
    <source>
        <strain evidence="2 3">Pan14r</strain>
    </source>
</reference>
<keyword evidence="3" id="KW-1185">Reference proteome</keyword>
<dbReference type="RefSeq" id="WP_146439561.1">
    <property type="nucleotide sequence ID" value="NZ_SJPL01000001.1"/>
</dbReference>
<evidence type="ECO:0000313" key="2">
    <source>
        <dbReference type="EMBL" id="TWT70960.1"/>
    </source>
</evidence>
<feature type="compositionally biased region" description="Basic and acidic residues" evidence="1">
    <location>
        <begin position="295"/>
        <end position="304"/>
    </location>
</feature>
<feature type="region of interest" description="Disordered" evidence="1">
    <location>
        <begin position="291"/>
        <end position="317"/>
    </location>
</feature>
<gene>
    <name evidence="2" type="ORF">Pan14r_32690</name>
</gene>
<comment type="caution">
    <text evidence="2">The sequence shown here is derived from an EMBL/GenBank/DDBJ whole genome shotgun (WGS) entry which is preliminary data.</text>
</comment>
<dbReference type="Proteomes" id="UP000317238">
    <property type="component" value="Unassembled WGS sequence"/>
</dbReference>
<accession>A0A5C5Y6R6</accession>
<evidence type="ECO:0000313" key="3">
    <source>
        <dbReference type="Proteomes" id="UP000317238"/>
    </source>
</evidence>
<evidence type="ECO:0000256" key="1">
    <source>
        <dbReference type="SAM" id="MobiDB-lite"/>
    </source>
</evidence>
<proteinExistence type="predicted"/>
<name>A0A5C5Y6R6_9PLAN</name>
<sequence length="384" mass="44415">MPKLSPEELVEQFNRDADGVLRLFERLPAVSASFVVNQRAMFSRFAIRRECPHRRRTPEQELCATLQFSPMELHPRRIGETERENANCASIFYDRNGNPVVNVNGDALITSAGWTQQATLYIQSEGGAIDAVDHAIECASRFAKRYGELWYRVLYQGERITIPDKVWPYLVYRIAEVAKSVTLLPLRYFVQVSETLRVDVQSWKQFSEDTVLGIPEKIRDAIGPEPEEIWAMSNSPIQDSIEALLIFKDLCGRELSEGRAAAETDSQGTGFEWQWTTELRDQFDEALRQHRSKRDWKEESDGAKQRQARQKASKARKDGTVLDCKTDFERGFFHSSHQTFVFKKTQKPQRISILRASHKTKMRKFFETVESIKRDAKRRLTETD</sequence>
<dbReference type="EMBL" id="SJPL01000001">
    <property type="protein sequence ID" value="TWT70960.1"/>
    <property type="molecule type" value="Genomic_DNA"/>
</dbReference>
<protein>
    <submittedName>
        <fullName evidence="2">Uncharacterized protein</fullName>
    </submittedName>
</protein>